<dbReference type="Gene3D" id="3.55.10.10">
    <property type="entry name" value="Archease domain"/>
    <property type="match status" value="1"/>
</dbReference>
<dbReference type="InterPro" id="IPR002804">
    <property type="entry name" value="Archease"/>
</dbReference>
<evidence type="ECO:0000256" key="4">
    <source>
        <dbReference type="ARBA" id="ARBA00022837"/>
    </source>
</evidence>
<gene>
    <name evidence="6" type="ORF">EYH37_00255</name>
</gene>
<dbReference type="AlphaFoldDB" id="A0A9D0YN30"/>
<evidence type="ECO:0000256" key="3">
    <source>
        <dbReference type="ARBA" id="ARBA00022723"/>
    </source>
</evidence>
<organism evidence="6 7">
    <name type="scientific">Aquifex aeolicus</name>
    <dbReference type="NCBI Taxonomy" id="63363"/>
    <lineage>
        <taxon>Bacteria</taxon>
        <taxon>Pseudomonadati</taxon>
        <taxon>Aquificota</taxon>
        <taxon>Aquificia</taxon>
        <taxon>Aquificales</taxon>
        <taxon>Aquificaceae</taxon>
        <taxon>Aquifex</taxon>
    </lineage>
</organism>
<comment type="caution">
    <text evidence="6">The sequence shown here is derived from an EMBL/GenBank/DDBJ whole genome shotgun (WGS) entry which is preliminary data.</text>
</comment>
<evidence type="ECO:0000256" key="2">
    <source>
        <dbReference type="ARBA" id="ARBA00022694"/>
    </source>
</evidence>
<protein>
    <submittedName>
        <fullName evidence="6">Archease</fullName>
    </submittedName>
</protein>
<sequence>MLRYEPIYDITADAGIRVYASSKDRLICNSVKAMVNEMVSLQKVQPKEELTLEVESVGFPYLIADVLNKVLYLFDVKKFVPSECEVFELTPDGTKVRLLLKGETYDPQRHGRKLLIKAATYHRLKVEKKEKGWIAEVIFDI</sequence>
<dbReference type="InterPro" id="IPR036820">
    <property type="entry name" value="Archease_dom_sf"/>
</dbReference>
<proteinExistence type="inferred from homology"/>
<reference evidence="6" key="1">
    <citation type="journal article" date="2020" name="ISME J.">
        <title>Gammaproteobacteria mediating utilization of methyl-, sulfur- and petroleum organic compounds in deep ocean hydrothermal plumes.</title>
        <authorList>
            <person name="Zhou Z."/>
            <person name="Liu Y."/>
            <person name="Pan J."/>
            <person name="Cron B.R."/>
            <person name="Toner B.M."/>
            <person name="Anantharaman K."/>
            <person name="Breier J.A."/>
            <person name="Dick G.J."/>
            <person name="Li M."/>
        </authorList>
    </citation>
    <scope>NUCLEOTIDE SEQUENCE</scope>
    <source>
        <strain evidence="6">SZUA-1501</strain>
    </source>
</reference>
<comment type="similarity">
    <text evidence="1">Belongs to the archease family.</text>
</comment>
<dbReference type="SUPFAM" id="SSF69819">
    <property type="entry name" value="MTH1598-like"/>
    <property type="match status" value="1"/>
</dbReference>
<feature type="domain" description="Archease" evidence="5">
    <location>
        <begin position="8"/>
        <end position="141"/>
    </location>
</feature>
<name>A0A9D0YN30_AQUAO</name>
<dbReference type="Pfam" id="PF01951">
    <property type="entry name" value="Archease"/>
    <property type="match status" value="1"/>
</dbReference>
<evidence type="ECO:0000313" key="7">
    <source>
        <dbReference type="Proteomes" id="UP000606463"/>
    </source>
</evidence>
<evidence type="ECO:0000313" key="6">
    <source>
        <dbReference type="EMBL" id="HIP97791.1"/>
    </source>
</evidence>
<dbReference type="EMBL" id="DQVE01000002">
    <property type="protein sequence ID" value="HIP97791.1"/>
    <property type="molecule type" value="Genomic_DNA"/>
</dbReference>
<dbReference type="PANTHER" id="PTHR12682:SF11">
    <property type="entry name" value="PROTEIN ARCHEASE"/>
    <property type="match status" value="1"/>
</dbReference>
<evidence type="ECO:0000259" key="5">
    <source>
        <dbReference type="Pfam" id="PF01951"/>
    </source>
</evidence>
<dbReference type="GO" id="GO:0008033">
    <property type="term" value="P:tRNA processing"/>
    <property type="evidence" value="ECO:0007669"/>
    <property type="project" value="UniProtKB-KW"/>
</dbReference>
<dbReference type="InterPro" id="IPR023572">
    <property type="entry name" value="Archease_dom"/>
</dbReference>
<evidence type="ECO:0000256" key="1">
    <source>
        <dbReference type="ARBA" id="ARBA00007963"/>
    </source>
</evidence>
<dbReference type="GO" id="GO:0046872">
    <property type="term" value="F:metal ion binding"/>
    <property type="evidence" value="ECO:0007669"/>
    <property type="project" value="UniProtKB-KW"/>
</dbReference>
<keyword evidence="4" id="KW-0106">Calcium</keyword>
<keyword evidence="2" id="KW-0819">tRNA processing</keyword>
<dbReference type="PANTHER" id="PTHR12682">
    <property type="entry name" value="ARCHEASE"/>
    <property type="match status" value="1"/>
</dbReference>
<keyword evidence="3" id="KW-0479">Metal-binding</keyword>
<dbReference type="Proteomes" id="UP000606463">
    <property type="component" value="Unassembled WGS sequence"/>
</dbReference>
<accession>A0A9D0YN30</accession>